<keyword evidence="3" id="KW-0479">Metal-binding</keyword>
<dbReference type="GO" id="GO:0016020">
    <property type="term" value="C:membrane"/>
    <property type="evidence" value="ECO:0007669"/>
    <property type="project" value="UniProtKB-SubCell"/>
</dbReference>
<keyword evidence="6" id="KW-1133">Transmembrane helix</keyword>
<dbReference type="Proteomes" id="UP000800041">
    <property type="component" value="Unassembled WGS sequence"/>
</dbReference>
<feature type="domain" description="RING-CH-type" evidence="9">
    <location>
        <begin position="71"/>
        <end position="146"/>
    </location>
</feature>
<evidence type="ECO:0000256" key="1">
    <source>
        <dbReference type="ARBA" id="ARBA00004141"/>
    </source>
</evidence>
<evidence type="ECO:0000259" key="9">
    <source>
        <dbReference type="PROSITE" id="PS51292"/>
    </source>
</evidence>
<feature type="compositionally biased region" description="Low complexity" evidence="8">
    <location>
        <begin position="10"/>
        <end position="27"/>
    </location>
</feature>
<keyword evidence="2" id="KW-0812">Transmembrane</keyword>
<keyword evidence="11" id="KW-1185">Reference proteome</keyword>
<evidence type="ECO:0000256" key="4">
    <source>
        <dbReference type="ARBA" id="ARBA00022771"/>
    </source>
</evidence>
<evidence type="ECO:0000256" key="2">
    <source>
        <dbReference type="ARBA" id="ARBA00022692"/>
    </source>
</evidence>
<dbReference type="InterPro" id="IPR013083">
    <property type="entry name" value="Znf_RING/FYVE/PHD"/>
</dbReference>
<evidence type="ECO:0000256" key="6">
    <source>
        <dbReference type="ARBA" id="ARBA00022989"/>
    </source>
</evidence>
<evidence type="ECO:0000256" key="3">
    <source>
        <dbReference type="ARBA" id="ARBA00022723"/>
    </source>
</evidence>
<evidence type="ECO:0000256" key="5">
    <source>
        <dbReference type="ARBA" id="ARBA00022833"/>
    </source>
</evidence>
<evidence type="ECO:0000256" key="7">
    <source>
        <dbReference type="ARBA" id="ARBA00023136"/>
    </source>
</evidence>
<dbReference type="AlphaFoldDB" id="A0A6G1H1B1"/>
<dbReference type="SMART" id="SM00744">
    <property type="entry name" value="RINGv"/>
    <property type="match status" value="1"/>
</dbReference>
<protein>
    <recommendedName>
        <fullName evidence="9">RING-CH-type domain-containing protein</fullName>
    </recommendedName>
</protein>
<accession>A0A6G1H1B1</accession>
<feature type="region of interest" description="Disordered" evidence="8">
    <location>
        <begin position="1"/>
        <end position="71"/>
    </location>
</feature>
<comment type="subcellular location">
    <subcellularLocation>
        <location evidence="1">Membrane</location>
        <topology evidence="1">Multi-pass membrane protein</topology>
    </subcellularLocation>
</comment>
<organism evidence="10 11">
    <name type="scientific">Aulographum hederae CBS 113979</name>
    <dbReference type="NCBI Taxonomy" id="1176131"/>
    <lineage>
        <taxon>Eukaryota</taxon>
        <taxon>Fungi</taxon>
        <taxon>Dikarya</taxon>
        <taxon>Ascomycota</taxon>
        <taxon>Pezizomycotina</taxon>
        <taxon>Dothideomycetes</taxon>
        <taxon>Pleosporomycetidae</taxon>
        <taxon>Aulographales</taxon>
        <taxon>Aulographaceae</taxon>
    </lineage>
</organism>
<keyword evidence="7" id="KW-0472">Membrane</keyword>
<feature type="region of interest" description="Disordered" evidence="8">
    <location>
        <begin position="348"/>
        <end position="402"/>
    </location>
</feature>
<reference evidence="10" key="1">
    <citation type="journal article" date="2020" name="Stud. Mycol.">
        <title>101 Dothideomycetes genomes: a test case for predicting lifestyles and emergence of pathogens.</title>
        <authorList>
            <person name="Haridas S."/>
            <person name="Albert R."/>
            <person name="Binder M."/>
            <person name="Bloem J."/>
            <person name="Labutti K."/>
            <person name="Salamov A."/>
            <person name="Andreopoulos B."/>
            <person name="Baker S."/>
            <person name="Barry K."/>
            <person name="Bills G."/>
            <person name="Bluhm B."/>
            <person name="Cannon C."/>
            <person name="Castanera R."/>
            <person name="Culley D."/>
            <person name="Daum C."/>
            <person name="Ezra D."/>
            <person name="Gonzalez J."/>
            <person name="Henrissat B."/>
            <person name="Kuo A."/>
            <person name="Liang C."/>
            <person name="Lipzen A."/>
            <person name="Lutzoni F."/>
            <person name="Magnuson J."/>
            <person name="Mondo S."/>
            <person name="Nolan M."/>
            <person name="Ohm R."/>
            <person name="Pangilinan J."/>
            <person name="Park H.-J."/>
            <person name="Ramirez L."/>
            <person name="Alfaro M."/>
            <person name="Sun H."/>
            <person name="Tritt A."/>
            <person name="Yoshinaga Y."/>
            <person name="Zwiers L.-H."/>
            <person name="Turgeon B."/>
            <person name="Goodwin S."/>
            <person name="Spatafora J."/>
            <person name="Crous P."/>
            <person name="Grigoriev I."/>
        </authorList>
    </citation>
    <scope>NUCLEOTIDE SEQUENCE</scope>
    <source>
        <strain evidence="10">CBS 113979</strain>
    </source>
</reference>
<dbReference type="SUPFAM" id="SSF57850">
    <property type="entry name" value="RING/U-box"/>
    <property type="match status" value="1"/>
</dbReference>
<feature type="compositionally biased region" description="Polar residues" evidence="8">
    <location>
        <begin position="28"/>
        <end position="56"/>
    </location>
</feature>
<feature type="compositionally biased region" description="Basic and acidic residues" evidence="8">
    <location>
        <begin position="354"/>
        <end position="373"/>
    </location>
</feature>
<dbReference type="InterPro" id="IPR011016">
    <property type="entry name" value="Znf_RING-CH"/>
</dbReference>
<keyword evidence="5" id="KW-0862">Zinc</keyword>
<dbReference type="PANTHER" id="PTHR46283">
    <property type="entry name" value="E3 UBIQUITIN-PROTEIN LIGASE MARCH5"/>
    <property type="match status" value="1"/>
</dbReference>
<keyword evidence="4" id="KW-0863">Zinc-finger</keyword>
<dbReference type="PROSITE" id="PS51292">
    <property type="entry name" value="ZF_RING_CH"/>
    <property type="match status" value="1"/>
</dbReference>
<dbReference type="Gene3D" id="3.30.40.10">
    <property type="entry name" value="Zinc/RING finger domain, C3HC4 (zinc finger)"/>
    <property type="match status" value="1"/>
</dbReference>
<evidence type="ECO:0000313" key="10">
    <source>
        <dbReference type="EMBL" id="KAF1986991.1"/>
    </source>
</evidence>
<name>A0A6G1H1B1_9PEZI</name>
<evidence type="ECO:0000313" key="11">
    <source>
        <dbReference type="Proteomes" id="UP000800041"/>
    </source>
</evidence>
<evidence type="ECO:0000256" key="8">
    <source>
        <dbReference type="SAM" id="MobiDB-lite"/>
    </source>
</evidence>
<proteinExistence type="predicted"/>
<sequence>MASLPQRPASNRQSSHQTSSHSEPSQSNLPRSDSEAFSTVSEDSQTLLLNSPSSKPTEAVQDASVPPQDPSQEQNVRVCWVCRLDETEDDQLSSEWRNPCPCALVAHESCLLDWIADMESPSSNSRFGVAAPKILCPQCKTEIKLERPRDLVVDGVRAIERASGNLVLPGAFFVGGATVWQGCVAHGIHTIFALFGPDDAYRLLRPIYQNFHPTAPLKDVLLHSLVNWRHHVGIGLITPILVLSRTNIADSFLPIMPILFFATSPTTDSINAAQWPPSATLSFALLPYLRGAYNAYYERVWGERERRWLKVIQPRGGEDNLPDPNNPADHNDDANILEINIEIEEDEDDEDDDFHLHLDHDHDHDHEHDHDIAHPLNAPPLDNPDQHNHIPRNPPQEPAHNHQPRAFHFETSTIATTILGALAFPSIAAVMGEILYLTLPSKLTRLPNPYARPSKLLQMKWGRSLIGGAMFVVLKDAVMLYVRWKMAKNHGERRVLDWRGEKGRGKGRR</sequence>
<dbReference type="OrthoDB" id="5817083at2759"/>
<dbReference type="EMBL" id="ML977154">
    <property type="protein sequence ID" value="KAF1986991.1"/>
    <property type="molecule type" value="Genomic_DNA"/>
</dbReference>
<dbReference type="GO" id="GO:0008270">
    <property type="term" value="F:zinc ion binding"/>
    <property type="evidence" value="ECO:0007669"/>
    <property type="project" value="UniProtKB-KW"/>
</dbReference>
<gene>
    <name evidence="10" type="ORF">K402DRAFT_393137</name>
</gene>